<evidence type="ECO:0000259" key="10">
    <source>
        <dbReference type="Pfam" id="PF15412"/>
    </source>
</evidence>
<evidence type="ECO:0000256" key="8">
    <source>
        <dbReference type="SAM" id="MobiDB-lite"/>
    </source>
</evidence>
<dbReference type="InterPro" id="IPR029225">
    <property type="entry name" value="Nse4_Nse3-bd"/>
</dbReference>
<organism evidence="11 12">
    <name type="scientific">Allomyces macrogynus (strain ATCC 38327)</name>
    <name type="common">Allomyces javanicus var. macrogynus</name>
    <dbReference type="NCBI Taxonomy" id="578462"/>
    <lineage>
        <taxon>Eukaryota</taxon>
        <taxon>Fungi</taxon>
        <taxon>Fungi incertae sedis</taxon>
        <taxon>Blastocladiomycota</taxon>
        <taxon>Blastocladiomycetes</taxon>
        <taxon>Blastocladiales</taxon>
        <taxon>Blastocladiaceae</taxon>
        <taxon>Allomyces</taxon>
    </lineage>
</organism>
<keyword evidence="4 7" id="KW-0233">DNA recombination</keyword>
<dbReference type="PANTHER" id="PTHR16140">
    <property type="entry name" value="NON-STRUCTURAL MAINTENANCE OF CHROMOSOMES ELEMENT 4"/>
    <property type="match status" value="1"/>
</dbReference>
<dbReference type="Pfam" id="PF08743">
    <property type="entry name" value="Nse4_C"/>
    <property type="match status" value="1"/>
</dbReference>
<feature type="domain" description="Nse4/EID protein Nse3/MAGE-binding" evidence="10">
    <location>
        <begin position="82"/>
        <end position="123"/>
    </location>
</feature>
<protein>
    <recommendedName>
        <fullName evidence="7">Non-structural maintenance of chromosomes element 4</fullName>
    </recommendedName>
</protein>
<evidence type="ECO:0000259" key="9">
    <source>
        <dbReference type="Pfam" id="PF08743"/>
    </source>
</evidence>
<keyword evidence="12" id="KW-1185">Reference proteome</keyword>
<evidence type="ECO:0000256" key="4">
    <source>
        <dbReference type="ARBA" id="ARBA00023172"/>
    </source>
</evidence>
<dbReference type="AlphaFoldDB" id="A0A0L0S8M3"/>
<keyword evidence="6 7" id="KW-0539">Nucleus</keyword>
<dbReference type="GO" id="GO:0030915">
    <property type="term" value="C:Smc5-Smc6 complex"/>
    <property type="evidence" value="ECO:0007669"/>
    <property type="project" value="UniProtKB-UniRule"/>
</dbReference>
<evidence type="ECO:0000256" key="7">
    <source>
        <dbReference type="RuleBase" id="RU365071"/>
    </source>
</evidence>
<dbReference type="PANTHER" id="PTHR16140:SF0">
    <property type="entry name" value="NON-STRUCTURAL MAINTENANCE OF CHROMOSOMES ELEMENT 4"/>
    <property type="match status" value="1"/>
</dbReference>
<dbReference type="OMA" id="FMGINRT"/>
<keyword evidence="5 7" id="KW-0234">DNA repair</keyword>
<feature type="region of interest" description="Disordered" evidence="8">
    <location>
        <begin position="1"/>
        <end position="30"/>
    </location>
</feature>
<dbReference type="Pfam" id="PF15412">
    <property type="entry name" value="Nse4-Nse3_bdg"/>
    <property type="match status" value="1"/>
</dbReference>
<dbReference type="EMBL" id="GG745333">
    <property type="protein sequence ID" value="KNE58750.1"/>
    <property type="molecule type" value="Genomic_DNA"/>
</dbReference>
<dbReference type="GO" id="GO:0006281">
    <property type="term" value="P:DNA repair"/>
    <property type="evidence" value="ECO:0007669"/>
    <property type="project" value="UniProtKB-UniRule"/>
</dbReference>
<evidence type="ECO:0000256" key="3">
    <source>
        <dbReference type="ARBA" id="ARBA00022763"/>
    </source>
</evidence>
<comment type="subunit">
    <text evidence="7">Component of the SMC5-SMC6 complex.</text>
</comment>
<keyword evidence="3 7" id="KW-0227">DNA damage</keyword>
<evidence type="ECO:0000256" key="1">
    <source>
        <dbReference type="ARBA" id="ARBA00004123"/>
    </source>
</evidence>
<dbReference type="GO" id="GO:0006310">
    <property type="term" value="P:DNA recombination"/>
    <property type="evidence" value="ECO:0007669"/>
    <property type="project" value="UniProtKB-UniRule"/>
</dbReference>
<proteinExistence type="inferred from homology"/>
<reference evidence="12" key="2">
    <citation type="submission" date="2009-11" db="EMBL/GenBank/DDBJ databases">
        <title>The Genome Sequence of Allomyces macrogynus strain ATCC 38327.</title>
        <authorList>
            <consortium name="The Broad Institute Genome Sequencing Platform"/>
            <person name="Russ C."/>
            <person name="Cuomo C."/>
            <person name="Shea T."/>
            <person name="Young S.K."/>
            <person name="Zeng Q."/>
            <person name="Koehrsen M."/>
            <person name="Haas B."/>
            <person name="Borodovsky M."/>
            <person name="Guigo R."/>
            <person name="Alvarado L."/>
            <person name="Berlin A."/>
            <person name="Borenstein D."/>
            <person name="Chen Z."/>
            <person name="Engels R."/>
            <person name="Freedman E."/>
            <person name="Gellesch M."/>
            <person name="Goldberg J."/>
            <person name="Griggs A."/>
            <person name="Gujja S."/>
            <person name="Heiman D."/>
            <person name="Hepburn T."/>
            <person name="Howarth C."/>
            <person name="Jen D."/>
            <person name="Larson L."/>
            <person name="Lewis B."/>
            <person name="Mehta T."/>
            <person name="Park D."/>
            <person name="Pearson M."/>
            <person name="Roberts A."/>
            <person name="Saif S."/>
            <person name="Shenoy N."/>
            <person name="Sisk P."/>
            <person name="Stolte C."/>
            <person name="Sykes S."/>
            <person name="Walk T."/>
            <person name="White J."/>
            <person name="Yandava C."/>
            <person name="Burger G."/>
            <person name="Gray M.W."/>
            <person name="Holland P.W.H."/>
            <person name="King N."/>
            <person name="Lang F.B.F."/>
            <person name="Roger A.J."/>
            <person name="Ruiz-Trillo I."/>
            <person name="Lander E."/>
            <person name="Nusbaum C."/>
        </authorList>
    </citation>
    <scope>NUCLEOTIDE SEQUENCE [LARGE SCALE GENOMIC DNA]</scope>
    <source>
        <strain evidence="12">ATCC 38327</strain>
    </source>
</reference>
<dbReference type="Proteomes" id="UP000054350">
    <property type="component" value="Unassembled WGS sequence"/>
</dbReference>
<feature type="domain" description="Non-structural maintenance of chromosome element 4 C-terminal" evidence="9">
    <location>
        <begin position="218"/>
        <end position="302"/>
    </location>
</feature>
<comment type="subcellular location">
    <subcellularLocation>
        <location evidence="1 7">Nucleus</location>
    </subcellularLocation>
</comment>
<name>A0A0L0S8M3_ALLM3</name>
<dbReference type="STRING" id="578462.A0A0L0S8M3"/>
<dbReference type="InterPro" id="IPR027786">
    <property type="entry name" value="Nse4/EID"/>
</dbReference>
<evidence type="ECO:0000256" key="6">
    <source>
        <dbReference type="ARBA" id="ARBA00023242"/>
    </source>
</evidence>
<dbReference type="OrthoDB" id="361242at2759"/>
<accession>A0A0L0S8M3</accession>
<reference evidence="11 12" key="1">
    <citation type="submission" date="2009-11" db="EMBL/GenBank/DDBJ databases">
        <title>Annotation of Allomyces macrogynus ATCC 38327.</title>
        <authorList>
            <consortium name="The Broad Institute Genome Sequencing Platform"/>
            <person name="Russ C."/>
            <person name="Cuomo C."/>
            <person name="Burger G."/>
            <person name="Gray M.W."/>
            <person name="Holland P.W.H."/>
            <person name="King N."/>
            <person name="Lang F.B.F."/>
            <person name="Roger A.J."/>
            <person name="Ruiz-Trillo I."/>
            <person name="Young S.K."/>
            <person name="Zeng Q."/>
            <person name="Gargeya S."/>
            <person name="Fitzgerald M."/>
            <person name="Haas B."/>
            <person name="Abouelleil A."/>
            <person name="Alvarado L."/>
            <person name="Arachchi H.M."/>
            <person name="Berlin A."/>
            <person name="Chapman S.B."/>
            <person name="Gearin G."/>
            <person name="Goldberg J."/>
            <person name="Griggs A."/>
            <person name="Gujja S."/>
            <person name="Hansen M."/>
            <person name="Heiman D."/>
            <person name="Howarth C."/>
            <person name="Larimer J."/>
            <person name="Lui A."/>
            <person name="MacDonald P.J.P."/>
            <person name="McCowen C."/>
            <person name="Montmayeur A."/>
            <person name="Murphy C."/>
            <person name="Neiman D."/>
            <person name="Pearson M."/>
            <person name="Priest M."/>
            <person name="Roberts A."/>
            <person name="Saif S."/>
            <person name="Shea T."/>
            <person name="Sisk P."/>
            <person name="Stolte C."/>
            <person name="Sykes S."/>
            <person name="Wortman J."/>
            <person name="Nusbaum C."/>
            <person name="Birren B."/>
        </authorList>
    </citation>
    <scope>NUCLEOTIDE SEQUENCE [LARGE SCALE GENOMIC DNA]</scope>
    <source>
        <strain evidence="11 12">ATCC 38327</strain>
    </source>
</reference>
<comment type="similarity">
    <text evidence="2 7">Belongs to the NSE4 family.</text>
</comment>
<evidence type="ECO:0000256" key="2">
    <source>
        <dbReference type="ARBA" id="ARBA00008997"/>
    </source>
</evidence>
<gene>
    <name evidence="11" type="ORF">AMAG_04304</name>
</gene>
<dbReference type="GO" id="GO:0005634">
    <property type="term" value="C:nucleus"/>
    <property type="evidence" value="ECO:0007669"/>
    <property type="project" value="UniProtKB-SubCell"/>
</dbReference>
<dbReference type="VEuPathDB" id="FungiDB:AMAG_04304"/>
<dbReference type="InterPro" id="IPR014854">
    <property type="entry name" value="Nse4_C"/>
</dbReference>
<sequence>MAAQLHRPATQEVDDAMEVDGVQPKDKAETRRATRLQYRRLQEDLNENRAEYVNDVSRLMPKIEDLNRIYANVDSTRESALDSQILLHATQIVHEKIQTLNVGRALFDAANFMNRLLNHVAENGNSGDPLADVGMTYGAFIHRAPIVEFMLGPMDVKVKERHMAVRQQREVLEKRVLEAREISEHLRETTTTDSSQTPQFVKQVYQVLSEALRDRESVPLFEFVVNPLSFAQTIENLFYVSFLVKDRRVAVEVDEQTGELVIYVVAKEEVMSSEDAQRVQWIPSLAMDEWRALAEVYGLTEPKYLKDRNYH</sequence>
<evidence type="ECO:0000256" key="5">
    <source>
        <dbReference type="ARBA" id="ARBA00023204"/>
    </source>
</evidence>
<comment type="function">
    <text evidence="7">Component of the SMC5-SMC6 complex, that promotes sister chromatid alignment after DNA damage and facilitates double-stranded DNA breaks (DSBs) repair via homologous recombination between sister chromatids.</text>
</comment>
<evidence type="ECO:0000313" key="11">
    <source>
        <dbReference type="EMBL" id="KNE58750.1"/>
    </source>
</evidence>
<evidence type="ECO:0000313" key="12">
    <source>
        <dbReference type="Proteomes" id="UP000054350"/>
    </source>
</evidence>
<dbReference type="eggNOG" id="KOG2866">
    <property type="taxonomic scope" value="Eukaryota"/>
</dbReference>